<keyword evidence="3" id="KW-1185">Reference proteome</keyword>
<evidence type="ECO:0000313" key="2">
    <source>
        <dbReference type="EMBL" id="ORY88568.1"/>
    </source>
</evidence>
<evidence type="ECO:0000256" key="1">
    <source>
        <dbReference type="SAM" id="MobiDB-lite"/>
    </source>
</evidence>
<name>A0A1Y2FWZ2_9BASI</name>
<comment type="caution">
    <text evidence="2">The sequence shown here is derived from an EMBL/GenBank/DDBJ whole genome shotgun (WGS) entry which is preliminary data.</text>
</comment>
<accession>A0A1Y2FWZ2</accession>
<proteinExistence type="predicted"/>
<dbReference type="InParanoid" id="A0A1Y2FWZ2"/>
<evidence type="ECO:0000313" key="3">
    <source>
        <dbReference type="Proteomes" id="UP000193467"/>
    </source>
</evidence>
<dbReference type="Proteomes" id="UP000193467">
    <property type="component" value="Unassembled WGS sequence"/>
</dbReference>
<organism evidence="2 3">
    <name type="scientific">Leucosporidium creatinivorum</name>
    <dbReference type="NCBI Taxonomy" id="106004"/>
    <lineage>
        <taxon>Eukaryota</taxon>
        <taxon>Fungi</taxon>
        <taxon>Dikarya</taxon>
        <taxon>Basidiomycota</taxon>
        <taxon>Pucciniomycotina</taxon>
        <taxon>Microbotryomycetes</taxon>
        <taxon>Leucosporidiales</taxon>
        <taxon>Leucosporidium</taxon>
    </lineage>
</organism>
<protein>
    <submittedName>
        <fullName evidence="2">Uncharacterized protein</fullName>
    </submittedName>
</protein>
<sequence length="159" mass="18402">MARDEKEKQKERDEGKRKERERKKEEREALRKKNAAPYPVQHHKRPIASSPGNALANNGFAKQDDPSQNYRGASSPVKAFSGAPPRQLDDAQRYITAVEAKKRYNVTRVDLKGVHFNNDARWSDGVSVRFYKEEDVKKRALEIAEKKRELELADKARRQ</sequence>
<reference evidence="2 3" key="1">
    <citation type="submission" date="2016-07" db="EMBL/GenBank/DDBJ databases">
        <title>Pervasive Adenine N6-methylation of Active Genes in Fungi.</title>
        <authorList>
            <consortium name="DOE Joint Genome Institute"/>
            <person name="Mondo S.J."/>
            <person name="Dannebaum R.O."/>
            <person name="Kuo R.C."/>
            <person name="Labutti K."/>
            <person name="Haridas S."/>
            <person name="Kuo A."/>
            <person name="Salamov A."/>
            <person name="Ahrendt S.R."/>
            <person name="Lipzen A."/>
            <person name="Sullivan W."/>
            <person name="Andreopoulos W.B."/>
            <person name="Clum A."/>
            <person name="Lindquist E."/>
            <person name="Daum C."/>
            <person name="Ramamoorthy G.K."/>
            <person name="Gryganskyi A."/>
            <person name="Culley D."/>
            <person name="Magnuson J.K."/>
            <person name="James T.Y."/>
            <person name="O'Malley M.A."/>
            <person name="Stajich J.E."/>
            <person name="Spatafora J.W."/>
            <person name="Visel A."/>
            <person name="Grigoriev I.V."/>
        </authorList>
    </citation>
    <scope>NUCLEOTIDE SEQUENCE [LARGE SCALE GENOMIC DNA]</scope>
    <source>
        <strain evidence="2 3">62-1032</strain>
    </source>
</reference>
<dbReference type="AlphaFoldDB" id="A0A1Y2FWZ2"/>
<gene>
    <name evidence="2" type="ORF">BCR35DRAFT_301310</name>
</gene>
<feature type="region of interest" description="Disordered" evidence="1">
    <location>
        <begin position="1"/>
        <end position="89"/>
    </location>
</feature>
<dbReference type="EMBL" id="MCGR01000009">
    <property type="protein sequence ID" value="ORY88568.1"/>
    <property type="molecule type" value="Genomic_DNA"/>
</dbReference>
<feature type="compositionally biased region" description="Basic and acidic residues" evidence="1">
    <location>
        <begin position="1"/>
        <end position="31"/>
    </location>
</feature>